<dbReference type="SUPFAM" id="SSF53474">
    <property type="entry name" value="alpha/beta-Hydrolases"/>
    <property type="match status" value="1"/>
</dbReference>
<reference evidence="2 3" key="1">
    <citation type="journal article" date="2015" name="Genome Announc.">
        <title>Draft Genome Sequence and Gene Annotation of the Entomopathogenic Fungus Verticillium hemipterigenum.</title>
        <authorList>
            <person name="Horn F."/>
            <person name="Habel A."/>
            <person name="Scharf D.H."/>
            <person name="Dworschak J."/>
            <person name="Brakhage A.A."/>
            <person name="Guthke R."/>
            <person name="Hertweck C."/>
            <person name="Linde J."/>
        </authorList>
    </citation>
    <scope>NUCLEOTIDE SEQUENCE [LARGE SCALE GENOMIC DNA]</scope>
</reference>
<dbReference type="GO" id="GO:0005783">
    <property type="term" value="C:endoplasmic reticulum"/>
    <property type="evidence" value="ECO:0007669"/>
    <property type="project" value="TreeGrafter"/>
</dbReference>
<sequence length="391" mass="42445">MERLVTQRVLVAAGAAVTAGIAVYCLIRPALGDLQLPGEKNRIIRARTRAEAAGKTSLPYPPDAFPGGRLVRSAYGDIQVFEWGPEDGEKVLLIHGIGTPCVALGGMAKEFVRSGCRVMLFDLFGRGYSDAPKDIPFDERLYTSQILLAIASSPLAWTGPSAFHILGYSLGGALTAAFATYHANLLRSVTMVCPGGIVRMSHIGWKSRLLYSPGLIPEAVLLALAKRRLRPQEGVPSADVPTDDNIEDDEVVDFDEVLVSPGVTVGDVVKWQLDGNDGFTPAYMSTIRSAPIYGQHKLLWKKFSEELAKRREKRDDSSDGGLESGRICLILADKDPIVVASEWVEDAKAVLGEEAVEIRIVKGGHEIAISKGKEVARIAIDSWKKNRVNLE</sequence>
<dbReference type="Proteomes" id="UP000039046">
    <property type="component" value="Unassembled WGS sequence"/>
</dbReference>
<dbReference type="AlphaFoldDB" id="A0A0A1TCC3"/>
<proteinExistence type="predicted"/>
<gene>
    <name evidence="2" type="ORF">VHEMI08089</name>
</gene>
<keyword evidence="3" id="KW-1185">Reference proteome</keyword>
<dbReference type="InterPro" id="IPR000073">
    <property type="entry name" value="AB_hydrolase_1"/>
</dbReference>
<organism evidence="2 3">
    <name type="scientific">[Torrubiella] hemipterigena</name>
    <dbReference type="NCBI Taxonomy" id="1531966"/>
    <lineage>
        <taxon>Eukaryota</taxon>
        <taxon>Fungi</taxon>
        <taxon>Dikarya</taxon>
        <taxon>Ascomycota</taxon>
        <taxon>Pezizomycotina</taxon>
        <taxon>Sordariomycetes</taxon>
        <taxon>Hypocreomycetidae</taxon>
        <taxon>Hypocreales</taxon>
        <taxon>Clavicipitaceae</taxon>
        <taxon>Clavicipitaceae incertae sedis</taxon>
        <taxon>'Torrubiella' clade</taxon>
    </lineage>
</organism>
<dbReference type="InterPro" id="IPR029058">
    <property type="entry name" value="AB_hydrolase_fold"/>
</dbReference>
<evidence type="ECO:0000313" key="3">
    <source>
        <dbReference type="Proteomes" id="UP000039046"/>
    </source>
</evidence>
<accession>A0A0A1TCC3</accession>
<dbReference type="Gene3D" id="3.40.50.1820">
    <property type="entry name" value="alpha/beta hydrolase"/>
    <property type="match status" value="1"/>
</dbReference>
<dbReference type="STRING" id="1531966.A0A0A1TCC3"/>
<feature type="domain" description="AB hydrolase-1" evidence="1">
    <location>
        <begin position="91"/>
        <end position="369"/>
    </location>
</feature>
<dbReference type="PANTHER" id="PTHR43139">
    <property type="entry name" value="SI:DKEY-122A22.2"/>
    <property type="match status" value="1"/>
</dbReference>
<dbReference type="HOGENOM" id="CLU_020336_11_1_1"/>
<dbReference type="OrthoDB" id="408373at2759"/>
<name>A0A0A1TCC3_9HYPO</name>
<dbReference type="Pfam" id="PF00561">
    <property type="entry name" value="Abhydrolase_1"/>
    <property type="match status" value="1"/>
</dbReference>
<evidence type="ECO:0000313" key="2">
    <source>
        <dbReference type="EMBL" id="CEJ92434.1"/>
    </source>
</evidence>
<dbReference type="PANTHER" id="PTHR43139:SF65">
    <property type="entry name" value="HYDROLASE FAMILY PROTEIN, PUTATIVE (AFU_ORTHOLOGUE AFUA_6G07060)-RELATED"/>
    <property type="match status" value="1"/>
</dbReference>
<evidence type="ECO:0000259" key="1">
    <source>
        <dbReference type="Pfam" id="PF00561"/>
    </source>
</evidence>
<dbReference type="EMBL" id="CDHN01000004">
    <property type="protein sequence ID" value="CEJ92434.1"/>
    <property type="molecule type" value="Genomic_DNA"/>
</dbReference>
<protein>
    <recommendedName>
        <fullName evidence="1">AB hydrolase-1 domain-containing protein</fullName>
    </recommendedName>
</protein>
<dbReference type="InterPro" id="IPR052370">
    <property type="entry name" value="Meta-cleavage_hydrolase"/>
</dbReference>